<feature type="transmembrane region" description="Helical" evidence="7">
    <location>
        <begin position="162"/>
        <end position="178"/>
    </location>
</feature>
<organism evidence="8 9">
    <name type="scientific">Thomasclavelia ramosa</name>
    <dbReference type="NCBI Taxonomy" id="1547"/>
    <lineage>
        <taxon>Bacteria</taxon>
        <taxon>Bacillati</taxon>
        <taxon>Bacillota</taxon>
        <taxon>Erysipelotrichia</taxon>
        <taxon>Erysipelotrichales</taxon>
        <taxon>Coprobacillaceae</taxon>
        <taxon>Thomasclavelia</taxon>
    </lineage>
</organism>
<protein>
    <submittedName>
        <fullName evidence="8">Chromate transporter</fullName>
    </submittedName>
</protein>
<name>A0A3E3AE17_9FIRM</name>
<evidence type="ECO:0000256" key="7">
    <source>
        <dbReference type="SAM" id="Phobius"/>
    </source>
</evidence>
<keyword evidence="3" id="KW-1003">Cell membrane</keyword>
<evidence type="ECO:0000313" key="9">
    <source>
        <dbReference type="Proteomes" id="UP000261032"/>
    </source>
</evidence>
<evidence type="ECO:0000256" key="3">
    <source>
        <dbReference type="ARBA" id="ARBA00022475"/>
    </source>
</evidence>
<comment type="similarity">
    <text evidence="2">Belongs to the chromate ion transporter (CHR) (TC 2.A.51) family.</text>
</comment>
<reference evidence="8 9" key="1">
    <citation type="submission" date="2018-08" db="EMBL/GenBank/DDBJ databases">
        <title>A genome reference for cultivated species of the human gut microbiota.</title>
        <authorList>
            <person name="Zou Y."/>
            <person name="Xue W."/>
            <person name="Luo G."/>
        </authorList>
    </citation>
    <scope>NUCLEOTIDE SEQUENCE [LARGE SCALE GENOMIC DNA]</scope>
    <source>
        <strain evidence="8 9">OM06-4</strain>
    </source>
</reference>
<sequence>MLSFVLHHHNLALYYREGDMMKKGMLLKLFVTNLYLSAFTFGGGYVIVTLMKKKYVDEFNWIDEKEMLDLIAIAQSAPGAIAVNGAIVVGFKLAGIKGAIVSILATILPPFVILSLVSVFYEIFKSNEIIALMLSGMQAGVGAVIASVAYDMAVGVVKEKEILPIIIMVCAFIATYLFNVNVIYVILSCGFIGIIQNMVSRWRERQ</sequence>
<evidence type="ECO:0000313" key="8">
    <source>
        <dbReference type="EMBL" id="RGD80320.1"/>
    </source>
</evidence>
<dbReference type="GO" id="GO:0015109">
    <property type="term" value="F:chromate transmembrane transporter activity"/>
    <property type="evidence" value="ECO:0007669"/>
    <property type="project" value="InterPro"/>
</dbReference>
<dbReference type="EMBL" id="QUSL01000031">
    <property type="protein sequence ID" value="RGD80320.1"/>
    <property type="molecule type" value="Genomic_DNA"/>
</dbReference>
<dbReference type="PANTHER" id="PTHR43663">
    <property type="entry name" value="CHROMATE TRANSPORT PROTEIN-RELATED"/>
    <property type="match status" value="1"/>
</dbReference>
<evidence type="ECO:0000256" key="5">
    <source>
        <dbReference type="ARBA" id="ARBA00022989"/>
    </source>
</evidence>
<accession>A0A3E3AE17</accession>
<dbReference type="RefSeq" id="WP_003536364.1">
    <property type="nucleotide sequence ID" value="NZ_QRTG01000001.1"/>
</dbReference>
<dbReference type="AlphaFoldDB" id="A0A3E3AE17"/>
<dbReference type="Pfam" id="PF02417">
    <property type="entry name" value="Chromate_transp"/>
    <property type="match status" value="1"/>
</dbReference>
<dbReference type="GO" id="GO:0005886">
    <property type="term" value="C:plasma membrane"/>
    <property type="evidence" value="ECO:0007669"/>
    <property type="project" value="UniProtKB-SubCell"/>
</dbReference>
<evidence type="ECO:0000256" key="6">
    <source>
        <dbReference type="ARBA" id="ARBA00023136"/>
    </source>
</evidence>
<evidence type="ECO:0000256" key="1">
    <source>
        <dbReference type="ARBA" id="ARBA00004651"/>
    </source>
</evidence>
<keyword evidence="6 7" id="KW-0472">Membrane</keyword>
<keyword evidence="4 7" id="KW-0812">Transmembrane</keyword>
<dbReference type="InterPro" id="IPR052518">
    <property type="entry name" value="CHR_Transporter"/>
</dbReference>
<gene>
    <name evidence="8" type="ORF">DXB93_15195</name>
</gene>
<keyword evidence="5 7" id="KW-1133">Transmembrane helix</keyword>
<evidence type="ECO:0000256" key="4">
    <source>
        <dbReference type="ARBA" id="ARBA00022692"/>
    </source>
</evidence>
<proteinExistence type="inferred from homology"/>
<dbReference type="PANTHER" id="PTHR43663:SF1">
    <property type="entry name" value="CHROMATE TRANSPORTER"/>
    <property type="match status" value="1"/>
</dbReference>
<evidence type="ECO:0000256" key="2">
    <source>
        <dbReference type="ARBA" id="ARBA00005262"/>
    </source>
</evidence>
<dbReference type="InterPro" id="IPR003370">
    <property type="entry name" value="Chromate_transpt"/>
</dbReference>
<feature type="transmembrane region" description="Helical" evidence="7">
    <location>
        <begin position="129"/>
        <end position="150"/>
    </location>
</feature>
<comment type="subcellular location">
    <subcellularLocation>
        <location evidence="1">Cell membrane</location>
        <topology evidence="1">Multi-pass membrane protein</topology>
    </subcellularLocation>
</comment>
<feature type="transmembrane region" description="Helical" evidence="7">
    <location>
        <begin position="26"/>
        <end position="50"/>
    </location>
</feature>
<dbReference type="Proteomes" id="UP000261032">
    <property type="component" value="Unassembled WGS sequence"/>
</dbReference>
<comment type="caution">
    <text evidence="8">The sequence shown here is derived from an EMBL/GenBank/DDBJ whole genome shotgun (WGS) entry which is preliminary data.</text>
</comment>
<feature type="transmembrane region" description="Helical" evidence="7">
    <location>
        <begin position="98"/>
        <end position="123"/>
    </location>
</feature>